<gene>
    <name evidence="1" type="ORF">GCM10011378_13490</name>
</gene>
<evidence type="ECO:0000313" key="2">
    <source>
        <dbReference type="Proteomes" id="UP000601361"/>
    </source>
</evidence>
<evidence type="ECO:0000313" key="1">
    <source>
        <dbReference type="EMBL" id="GGG38512.1"/>
    </source>
</evidence>
<accession>A0ABQ1WQN6</accession>
<dbReference type="Proteomes" id="UP000601361">
    <property type="component" value="Unassembled WGS sequence"/>
</dbReference>
<organism evidence="1 2">
    <name type="scientific">Hymenobacter glacieicola</name>
    <dbReference type="NCBI Taxonomy" id="1562124"/>
    <lineage>
        <taxon>Bacteria</taxon>
        <taxon>Pseudomonadati</taxon>
        <taxon>Bacteroidota</taxon>
        <taxon>Cytophagia</taxon>
        <taxon>Cytophagales</taxon>
        <taxon>Hymenobacteraceae</taxon>
        <taxon>Hymenobacter</taxon>
    </lineage>
</organism>
<reference evidence="2" key="1">
    <citation type="journal article" date="2019" name="Int. J. Syst. Evol. Microbiol.">
        <title>The Global Catalogue of Microorganisms (GCM) 10K type strain sequencing project: providing services to taxonomists for standard genome sequencing and annotation.</title>
        <authorList>
            <consortium name="The Broad Institute Genomics Platform"/>
            <consortium name="The Broad Institute Genome Sequencing Center for Infectious Disease"/>
            <person name="Wu L."/>
            <person name="Ma J."/>
        </authorList>
    </citation>
    <scope>NUCLEOTIDE SEQUENCE [LARGE SCALE GENOMIC DNA]</scope>
    <source>
        <strain evidence="2">CGMCC 1.12990</strain>
    </source>
</reference>
<sequence length="160" mass="17578">MSSKREKWQEADIRKGKTSCESRHVKLEPAYSILATYFNLLELVMAQQGFQVVIIGVGQGPVHLGVGGFVGHAVPDKDVVSCWAWGRKPTAKTSNRAARQRQRKVERSMVVGLRQSSGLRLLLWSKVSAHAPKAAEAYPALRASTSSMRPYSLASSARSQ</sequence>
<proteinExistence type="predicted"/>
<comment type="caution">
    <text evidence="1">The sequence shown here is derived from an EMBL/GenBank/DDBJ whole genome shotgun (WGS) entry which is preliminary data.</text>
</comment>
<protein>
    <submittedName>
        <fullName evidence="1">Uncharacterized protein</fullName>
    </submittedName>
</protein>
<dbReference type="EMBL" id="BMGS01000003">
    <property type="protein sequence ID" value="GGG38512.1"/>
    <property type="molecule type" value="Genomic_DNA"/>
</dbReference>
<name>A0ABQ1WQN6_9BACT</name>
<keyword evidence="2" id="KW-1185">Reference proteome</keyword>